<feature type="transmembrane region" description="Helical" evidence="8">
    <location>
        <begin position="378"/>
        <end position="397"/>
    </location>
</feature>
<feature type="region of interest" description="Disordered" evidence="7">
    <location>
        <begin position="1"/>
        <end position="21"/>
    </location>
</feature>
<comment type="subcellular location">
    <subcellularLocation>
        <location evidence="1">Membrane</location>
        <topology evidence="1">Multi-pass membrane protein</topology>
    </subcellularLocation>
</comment>
<evidence type="ECO:0000313" key="10">
    <source>
        <dbReference type="EMBL" id="KAK1745711.1"/>
    </source>
</evidence>
<feature type="transmembrane region" description="Helical" evidence="8">
    <location>
        <begin position="456"/>
        <end position="475"/>
    </location>
</feature>
<dbReference type="SUPFAM" id="SSF48403">
    <property type="entry name" value="Ankyrin repeat"/>
    <property type="match status" value="1"/>
</dbReference>
<dbReference type="GO" id="GO:0051017">
    <property type="term" value="P:actin filament bundle assembly"/>
    <property type="evidence" value="ECO:0007669"/>
    <property type="project" value="TreeGrafter"/>
</dbReference>
<dbReference type="EMBL" id="JATAAI010000005">
    <property type="protein sequence ID" value="KAK1745711.1"/>
    <property type="molecule type" value="Genomic_DNA"/>
</dbReference>
<keyword evidence="3" id="KW-0677">Repeat</keyword>
<evidence type="ECO:0000256" key="7">
    <source>
        <dbReference type="SAM" id="MobiDB-lite"/>
    </source>
</evidence>
<feature type="compositionally biased region" description="Basic residues" evidence="7">
    <location>
        <begin position="1"/>
        <end position="15"/>
    </location>
</feature>
<evidence type="ECO:0000256" key="3">
    <source>
        <dbReference type="ARBA" id="ARBA00022737"/>
    </source>
</evidence>
<dbReference type="Proteomes" id="UP001224775">
    <property type="component" value="Unassembled WGS sequence"/>
</dbReference>
<gene>
    <name evidence="10" type="ORF">QTG54_003635</name>
</gene>
<evidence type="ECO:0000256" key="4">
    <source>
        <dbReference type="ARBA" id="ARBA00022989"/>
    </source>
</evidence>
<dbReference type="AlphaFoldDB" id="A0AAD8YIA1"/>
<keyword evidence="6 8" id="KW-0472">Membrane</keyword>
<dbReference type="Pfam" id="PF12796">
    <property type="entry name" value="Ank_2"/>
    <property type="match status" value="1"/>
</dbReference>
<dbReference type="InterPro" id="IPR005821">
    <property type="entry name" value="Ion_trans_dom"/>
</dbReference>
<proteinExistence type="predicted"/>
<feature type="transmembrane region" description="Helical" evidence="8">
    <location>
        <begin position="417"/>
        <end position="436"/>
    </location>
</feature>
<feature type="transmembrane region" description="Helical" evidence="8">
    <location>
        <begin position="632"/>
        <end position="653"/>
    </location>
</feature>
<keyword evidence="2 8" id="KW-0812">Transmembrane</keyword>
<comment type="caution">
    <text evidence="10">The sequence shown here is derived from an EMBL/GenBank/DDBJ whole genome shotgun (WGS) entry which is preliminary data.</text>
</comment>
<dbReference type="GO" id="GO:0005737">
    <property type="term" value="C:cytoplasm"/>
    <property type="evidence" value="ECO:0007669"/>
    <property type="project" value="TreeGrafter"/>
</dbReference>
<dbReference type="GO" id="GO:0005216">
    <property type="term" value="F:monoatomic ion channel activity"/>
    <property type="evidence" value="ECO:0007669"/>
    <property type="project" value="InterPro"/>
</dbReference>
<dbReference type="InterPro" id="IPR036770">
    <property type="entry name" value="Ankyrin_rpt-contain_sf"/>
</dbReference>
<feature type="domain" description="Ion transport" evidence="9">
    <location>
        <begin position="380"/>
        <end position="663"/>
    </location>
</feature>
<dbReference type="InterPro" id="IPR002110">
    <property type="entry name" value="Ankyrin_rpt"/>
</dbReference>
<keyword evidence="5" id="KW-0040">ANK repeat</keyword>
<feature type="transmembrane region" description="Helical" evidence="8">
    <location>
        <begin position="487"/>
        <end position="514"/>
    </location>
</feature>
<evidence type="ECO:0000313" key="11">
    <source>
        <dbReference type="Proteomes" id="UP001224775"/>
    </source>
</evidence>
<feature type="transmembrane region" description="Helical" evidence="8">
    <location>
        <begin position="520"/>
        <end position="541"/>
    </location>
</feature>
<evidence type="ECO:0000256" key="1">
    <source>
        <dbReference type="ARBA" id="ARBA00004141"/>
    </source>
</evidence>
<dbReference type="PANTHER" id="PTHR24153:SF8">
    <property type="entry name" value="FORKED, ISOFORM F"/>
    <property type="match status" value="1"/>
</dbReference>
<dbReference type="GO" id="GO:0016020">
    <property type="term" value="C:membrane"/>
    <property type="evidence" value="ECO:0007669"/>
    <property type="project" value="UniProtKB-SubCell"/>
</dbReference>
<evidence type="ECO:0000256" key="8">
    <source>
        <dbReference type="SAM" id="Phobius"/>
    </source>
</evidence>
<dbReference type="GO" id="GO:0051015">
    <property type="term" value="F:actin filament binding"/>
    <property type="evidence" value="ECO:0007669"/>
    <property type="project" value="TreeGrafter"/>
</dbReference>
<evidence type="ECO:0000256" key="6">
    <source>
        <dbReference type="ARBA" id="ARBA00023136"/>
    </source>
</evidence>
<evidence type="ECO:0000256" key="5">
    <source>
        <dbReference type="ARBA" id="ARBA00023043"/>
    </source>
</evidence>
<sequence length="849" mass="95714">MKAAISRRRFDHSRRRFEQASRRRLDLSPLDHHIEEDEEDDDEGLDVSMNEAELDRDLPPSTGSTLTDSWIQRDLTELQHLCDTATTNDDVSWERIRIWLHQHSARDAQLAAERRGDYDTTPLHLACRNGPPLDIVQMLIAASPVTVSMSDSFGWLPLHYACANEASQEVLKLLAEQYPESKTCVDKRMRTPLHFALGHTDRPANVTTVILLSETGAALFSDENGMLPLHYACAYGVGEDVLRVLTDNHIQTIIATDKRGRTPIHFAMGNADRPASPGVVNLLISQHAAVVDSIDLEGNLPIHLLATRAQAVKEDEKDKCVNCQKCLGFYLDAQPRATADLLTALQSLPDWLRDFAVINPEVQKVLNEKISQRFPTSVTIFDFVFYVLVIAFFQVAVSDSIEKRYGVTDTMDQKSLVLLYLAASWFLLREIVQALSLASLGLFKTWVNDPSNWFDILYIFLILFWAVTMSTDALSTKVFQIGTCLTIAVLYTALVLFMKNHFVGFAVFVGGLVYVVKRLLAFFVALLIILVAFSQIFSTIFRQSSSCPLGSDVHPSPYIQVPLNCTDNAITGQTECVQTAYSKTFETCEPTNQYPWCSFWTSFLKSYTMMLGEVDDADFRNSDAHVTEMATFFYGLFMFAVVIVLANVLIAIVTDSYGVIKNERSAVVFWSNKLDFVAEMDVIISGLSRCRTNDDDAENASENSMGELWKKFIYLFEDDIEDRNVFSVDYIVYILLKIVTAVFIIPLWLIIGAITFGMLWPPQIRAKLMTSRTTRRGNESVEHERMSQMTTLRKDVSILQDEIKADIDKGRQELDTVRSVLGTAKSDINIEMNNVKDIVTELFECLSSS</sequence>
<dbReference type="Pfam" id="PF00520">
    <property type="entry name" value="Ion_trans"/>
    <property type="match status" value="1"/>
</dbReference>
<dbReference type="Gene3D" id="1.25.40.20">
    <property type="entry name" value="Ankyrin repeat-containing domain"/>
    <property type="match status" value="1"/>
</dbReference>
<protein>
    <submittedName>
        <fullName evidence="10">Ion transport protein</fullName>
    </submittedName>
</protein>
<keyword evidence="11" id="KW-1185">Reference proteome</keyword>
<name>A0AAD8YIA1_9STRA</name>
<dbReference type="SMART" id="SM00248">
    <property type="entry name" value="ANK"/>
    <property type="match status" value="5"/>
</dbReference>
<evidence type="ECO:0000259" key="9">
    <source>
        <dbReference type="Pfam" id="PF00520"/>
    </source>
</evidence>
<reference evidence="10" key="1">
    <citation type="submission" date="2023-06" db="EMBL/GenBank/DDBJ databases">
        <title>Survivors Of The Sea: Transcriptome response of Skeletonema marinoi to long-term dormancy.</title>
        <authorList>
            <person name="Pinder M.I.M."/>
            <person name="Kourtchenko O."/>
            <person name="Robertson E.K."/>
            <person name="Larsson T."/>
            <person name="Maumus F."/>
            <person name="Osuna-Cruz C.M."/>
            <person name="Vancaester E."/>
            <person name="Stenow R."/>
            <person name="Vandepoele K."/>
            <person name="Ploug H."/>
            <person name="Bruchert V."/>
            <person name="Godhe A."/>
            <person name="Topel M."/>
        </authorList>
    </citation>
    <scope>NUCLEOTIDE SEQUENCE</scope>
    <source>
        <strain evidence="10">R05AC</strain>
    </source>
</reference>
<dbReference type="InterPro" id="IPR052420">
    <property type="entry name" value="Espin/Espin-like"/>
</dbReference>
<evidence type="ECO:0000256" key="2">
    <source>
        <dbReference type="ARBA" id="ARBA00022692"/>
    </source>
</evidence>
<accession>A0AAD8YIA1</accession>
<dbReference type="PANTHER" id="PTHR24153">
    <property type="entry name" value="ESPIN"/>
    <property type="match status" value="1"/>
</dbReference>
<dbReference type="Gene3D" id="1.10.287.70">
    <property type="match status" value="1"/>
</dbReference>
<keyword evidence="4 8" id="KW-1133">Transmembrane helix</keyword>
<organism evidence="10 11">
    <name type="scientific">Skeletonema marinoi</name>
    <dbReference type="NCBI Taxonomy" id="267567"/>
    <lineage>
        <taxon>Eukaryota</taxon>
        <taxon>Sar</taxon>
        <taxon>Stramenopiles</taxon>
        <taxon>Ochrophyta</taxon>
        <taxon>Bacillariophyta</taxon>
        <taxon>Coscinodiscophyceae</taxon>
        <taxon>Thalassiosirophycidae</taxon>
        <taxon>Thalassiosirales</taxon>
        <taxon>Skeletonemataceae</taxon>
        <taxon>Skeletonema</taxon>
        <taxon>Skeletonema marinoi-dohrnii complex</taxon>
    </lineage>
</organism>
<feature type="transmembrane region" description="Helical" evidence="8">
    <location>
        <begin position="730"/>
        <end position="760"/>
    </location>
</feature>